<evidence type="ECO:0000313" key="1">
    <source>
        <dbReference type="EMBL" id="KAH3893212.1"/>
    </source>
</evidence>
<dbReference type="EMBL" id="JAIWYP010000001">
    <property type="protein sequence ID" value="KAH3893212.1"/>
    <property type="molecule type" value="Genomic_DNA"/>
</dbReference>
<dbReference type="PANTHER" id="PTHR22545:SF0">
    <property type="entry name" value="CENTROSOMAL PROTEIN OF 95 KDA"/>
    <property type="match status" value="1"/>
</dbReference>
<sequence length="50" mass="6153">MKKDLRKKMETEIQTLQQQLVRDDDDVYFRQLDADRVIRDLKVAKYQVRI</sequence>
<comment type="caution">
    <text evidence="1">The sequence shown here is derived from an EMBL/GenBank/DDBJ whole genome shotgun (WGS) entry which is preliminary data.</text>
</comment>
<organism evidence="1 2">
    <name type="scientific">Dreissena polymorpha</name>
    <name type="common">Zebra mussel</name>
    <name type="synonym">Mytilus polymorpha</name>
    <dbReference type="NCBI Taxonomy" id="45954"/>
    <lineage>
        <taxon>Eukaryota</taxon>
        <taxon>Metazoa</taxon>
        <taxon>Spiralia</taxon>
        <taxon>Lophotrochozoa</taxon>
        <taxon>Mollusca</taxon>
        <taxon>Bivalvia</taxon>
        <taxon>Autobranchia</taxon>
        <taxon>Heteroconchia</taxon>
        <taxon>Euheterodonta</taxon>
        <taxon>Imparidentia</taxon>
        <taxon>Neoheterodontei</taxon>
        <taxon>Myida</taxon>
        <taxon>Dreissenoidea</taxon>
        <taxon>Dreissenidae</taxon>
        <taxon>Dreissena</taxon>
    </lineage>
</organism>
<dbReference type="AlphaFoldDB" id="A0A9D4NB84"/>
<dbReference type="PANTHER" id="PTHR22545">
    <property type="entry name" value="CENTROSOMAL PROTEIN OF 95 KDA"/>
    <property type="match status" value="1"/>
</dbReference>
<dbReference type="GO" id="GO:0000922">
    <property type="term" value="C:spindle pole"/>
    <property type="evidence" value="ECO:0007669"/>
    <property type="project" value="InterPro"/>
</dbReference>
<gene>
    <name evidence="1" type="ORF">DPMN_017355</name>
</gene>
<reference evidence="1" key="2">
    <citation type="submission" date="2020-11" db="EMBL/GenBank/DDBJ databases">
        <authorList>
            <person name="McCartney M.A."/>
            <person name="Auch B."/>
            <person name="Kono T."/>
            <person name="Mallez S."/>
            <person name="Becker A."/>
            <person name="Gohl D.M."/>
            <person name="Silverstein K.A.T."/>
            <person name="Koren S."/>
            <person name="Bechman K.B."/>
            <person name="Herman A."/>
            <person name="Abrahante J.E."/>
            <person name="Garbe J."/>
        </authorList>
    </citation>
    <scope>NUCLEOTIDE SEQUENCE</scope>
    <source>
        <strain evidence="1">Duluth1</strain>
        <tissue evidence="1">Whole animal</tissue>
    </source>
</reference>
<dbReference type="Proteomes" id="UP000828390">
    <property type="component" value="Unassembled WGS sequence"/>
</dbReference>
<dbReference type="GO" id="GO:0005813">
    <property type="term" value="C:centrosome"/>
    <property type="evidence" value="ECO:0007669"/>
    <property type="project" value="InterPro"/>
</dbReference>
<keyword evidence="2" id="KW-1185">Reference proteome</keyword>
<name>A0A9D4NB84_DREPO</name>
<protein>
    <submittedName>
        <fullName evidence="1">Uncharacterized protein</fullName>
    </submittedName>
</protein>
<dbReference type="InterPro" id="IPR026619">
    <property type="entry name" value="CEP95"/>
</dbReference>
<reference evidence="1" key="1">
    <citation type="journal article" date="2019" name="bioRxiv">
        <title>The Genome of the Zebra Mussel, Dreissena polymorpha: A Resource for Invasive Species Research.</title>
        <authorList>
            <person name="McCartney M.A."/>
            <person name="Auch B."/>
            <person name="Kono T."/>
            <person name="Mallez S."/>
            <person name="Zhang Y."/>
            <person name="Obille A."/>
            <person name="Becker A."/>
            <person name="Abrahante J.E."/>
            <person name="Garbe J."/>
            <person name="Badalamenti J.P."/>
            <person name="Herman A."/>
            <person name="Mangelson H."/>
            <person name="Liachko I."/>
            <person name="Sullivan S."/>
            <person name="Sone E.D."/>
            <person name="Koren S."/>
            <person name="Silverstein K.A.T."/>
            <person name="Beckman K.B."/>
            <person name="Gohl D.M."/>
        </authorList>
    </citation>
    <scope>NUCLEOTIDE SEQUENCE</scope>
    <source>
        <strain evidence="1">Duluth1</strain>
        <tissue evidence="1">Whole animal</tissue>
    </source>
</reference>
<accession>A0A9D4NB84</accession>
<proteinExistence type="predicted"/>
<evidence type="ECO:0000313" key="2">
    <source>
        <dbReference type="Proteomes" id="UP000828390"/>
    </source>
</evidence>